<accession>A0AAF0EVH1</accession>
<evidence type="ECO:0000313" key="4">
    <source>
        <dbReference type="Proteomes" id="UP001219933"/>
    </source>
</evidence>
<name>A0AAF0EVH1_9BASI</name>
<evidence type="ECO:0000256" key="1">
    <source>
        <dbReference type="SAM" id="Coils"/>
    </source>
</evidence>
<gene>
    <name evidence="3" type="ORF">MCUN1_000495</name>
</gene>
<feature type="region of interest" description="Disordered" evidence="2">
    <location>
        <begin position="1"/>
        <end position="20"/>
    </location>
</feature>
<dbReference type="EMBL" id="CP119877">
    <property type="protein sequence ID" value="WFD33682.1"/>
    <property type="molecule type" value="Genomic_DNA"/>
</dbReference>
<dbReference type="Proteomes" id="UP001219933">
    <property type="component" value="Chromosome 1"/>
</dbReference>
<feature type="coiled-coil region" evidence="1">
    <location>
        <begin position="101"/>
        <end position="136"/>
    </location>
</feature>
<protein>
    <submittedName>
        <fullName evidence="3">Uncharacterized protein</fullName>
    </submittedName>
</protein>
<proteinExistence type="predicted"/>
<keyword evidence="1" id="KW-0175">Coiled coil</keyword>
<reference evidence="3" key="1">
    <citation type="submission" date="2023-03" db="EMBL/GenBank/DDBJ databases">
        <title>Mating type loci evolution in Malassezia.</title>
        <authorList>
            <person name="Coelho M.A."/>
        </authorList>
    </citation>
    <scope>NUCLEOTIDE SEQUENCE</scope>
    <source>
        <strain evidence="3">CBS 11721</strain>
    </source>
</reference>
<organism evidence="3 4">
    <name type="scientific">Malassezia cuniculi</name>
    <dbReference type="NCBI Taxonomy" id="948313"/>
    <lineage>
        <taxon>Eukaryota</taxon>
        <taxon>Fungi</taxon>
        <taxon>Dikarya</taxon>
        <taxon>Basidiomycota</taxon>
        <taxon>Ustilaginomycotina</taxon>
        <taxon>Malasseziomycetes</taxon>
        <taxon>Malasseziales</taxon>
        <taxon>Malasseziaceae</taxon>
        <taxon>Malassezia</taxon>
    </lineage>
</organism>
<evidence type="ECO:0000256" key="2">
    <source>
        <dbReference type="SAM" id="MobiDB-lite"/>
    </source>
</evidence>
<evidence type="ECO:0000313" key="3">
    <source>
        <dbReference type="EMBL" id="WFD33682.1"/>
    </source>
</evidence>
<sequence>MRTAPYQASDKNVKEPKPEVTAVEDEQIPLPRLIHALHTLGGLTVIDAISASRALIKAKCNTRVRMRRMSAPELESIQCGKASTHDKIVAALHTLATSRGVSDAERSVREIERHKNEQLQREYGNVESAVSDADTDLEAIVDEKALSGRHVVVNRAPVLLAWSVVVLQQVGFATREALSIGACYMRATANARAVSLGQKTGVHSELPSVSADQPHVELMGKRIPVMHMRDGEYRGMYAGEVYAPENALKYLKKSLFQTLPLVETML</sequence>
<keyword evidence="4" id="KW-1185">Reference proteome</keyword>
<dbReference type="AlphaFoldDB" id="A0AAF0EVH1"/>